<dbReference type="AlphaFoldDB" id="A0AAW1KKG3"/>
<name>A0AAW1KKG3_POPJA</name>
<keyword evidence="3" id="KW-1185">Reference proteome</keyword>
<protein>
    <submittedName>
        <fullName evidence="2">Uncharacterized protein</fullName>
    </submittedName>
</protein>
<gene>
    <name evidence="2" type="ORF">QE152_g21887</name>
</gene>
<comment type="caution">
    <text evidence="2">The sequence shown here is derived from an EMBL/GenBank/DDBJ whole genome shotgun (WGS) entry which is preliminary data.</text>
</comment>
<evidence type="ECO:0000313" key="2">
    <source>
        <dbReference type="EMBL" id="KAK9720836.1"/>
    </source>
</evidence>
<proteinExistence type="predicted"/>
<organism evidence="2 3">
    <name type="scientific">Popillia japonica</name>
    <name type="common">Japanese beetle</name>
    <dbReference type="NCBI Taxonomy" id="7064"/>
    <lineage>
        <taxon>Eukaryota</taxon>
        <taxon>Metazoa</taxon>
        <taxon>Ecdysozoa</taxon>
        <taxon>Arthropoda</taxon>
        <taxon>Hexapoda</taxon>
        <taxon>Insecta</taxon>
        <taxon>Pterygota</taxon>
        <taxon>Neoptera</taxon>
        <taxon>Endopterygota</taxon>
        <taxon>Coleoptera</taxon>
        <taxon>Polyphaga</taxon>
        <taxon>Scarabaeiformia</taxon>
        <taxon>Scarabaeidae</taxon>
        <taxon>Rutelinae</taxon>
        <taxon>Popillia</taxon>
    </lineage>
</organism>
<evidence type="ECO:0000256" key="1">
    <source>
        <dbReference type="SAM" id="MobiDB-lite"/>
    </source>
</evidence>
<dbReference type="EMBL" id="JASPKY010000206">
    <property type="protein sequence ID" value="KAK9720836.1"/>
    <property type="molecule type" value="Genomic_DNA"/>
</dbReference>
<dbReference type="Proteomes" id="UP001458880">
    <property type="component" value="Unassembled WGS sequence"/>
</dbReference>
<feature type="region of interest" description="Disordered" evidence="1">
    <location>
        <begin position="1"/>
        <end position="21"/>
    </location>
</feature>
<reference evidence="2 3" key="1">
    <citation type="journal article" date="2024" name="BMC Genomics">
        <title>De novo assembly and annotation of Popillia japonica's genome with initial clues to its potential as an invasive pest.</title>
        <authorList>
            <person name="Cucini C."/>
            <person name="Boschi S."/>
            <person name="Funari R."/>
            <person name="Cardaioli E."/>
            <person name="Iannotti N."/>
            <person name="Marturano G."/>
            <person name="Paoli F."/>
            <person name="Bruttini M."/>
            <person name="Carapelli A."/>
            <person name="Frati F."/>
            <person name="Nardi F."/>
        </authorList>
    </citation>
    <scope>NUCLEOTIDE SEQUENCE [LARGE SCALE GENOMIC DNA]</scope>
    <source>
        <strain evidence="2">DMR45628</strain>
    </source>
</reference>
<sequence length="80" mass="8510">MLVPTQVKLTPPQAHNGAHTNPVSYCYQNSQVKLTPPQAHNGAHTNPVSYCYQNSSCTCNAVTLTHVGTNPSQVDTTASS</sequence>
<evidence type="ECO:0000313" key="3">
    <source>
        <dbReference type="Proteomes" id="UP001458880"/>
    </source>
</evidence>
<accession>A0AAW1KKG3</accession>